<dbReference type="Pfam" id="PF04964">
    <property type="entry name" value="Flp_Fap"/>
    <property type="match status" value="1"/>
</dbReference>
<keyword evidence="1" id="KW-0472">Membrane</keyword>
<proteinExistence type="predicted"/>
<feature type="transmembrane region" description="Helical" evidence="1">
    <location>
        <begin position="26"/>
        <end position="44"/>
    </location>
</feature>
<evidence type="ECO:0000256" key="1">
    <source>
        <dbReference type="SAM" id="Phobius"/>
    </source>
</evidence>
<accession>A0A560C5S8</accession>
<evidence type="ECO:0000313" key="4">
    <source>
        <dbReference type="Proteomes" id="UP000316083"/>
    </source>
</evidence>
<evidence type="ECO:0000313" key="2">
    <source>
        <dbReference type="EMBL" id="TWA66354.1"/>
    </source>
</evidence>
<gene>
    <name evidence="2" type="ORF">FBZ82_10819</name>
    <name evidence="3" type="ORF">FBZ83_10919</name>
</gene>
<sequence length="71" mass="7210">MTLFANIRAIISPVQAATKDRKGITALEYGLAAALVALVIIGGARTFGTNVSTLFTGIGTTVSGTSTTIPK</sequence>
<keyword evidence="1" id="KW-0812">Transmembrane</keyword>
<organism evidence="3 5">
    <name type="scientific">Azospirillum brasilense</name>
    <dbReference type="NCBI Taxonomy" id="192"/>
    <lineage>
        <taxon>Bacteria</taxon>
        <taxon>Pseudomonadati</taxon>
        <taxon>Pseudomonadota</taxon>
        <taxon>Alphaproteobacteria</taxon>
        <taxon>Rhodospirillales</taxon>
        <taxon>Azospirillaceae</taxon>
        <taxon>Azospirillum</taxon>
    </lineage>
</organism>
<dbReference type="EMBL" id="VITH01000009">
    <property type="protein sequence ID" value="TWA80213.1"/>
    <property type="molecule type" value="Genomic_DNA"/>
</dbReference>
<keyword evidence="1" id="KW-1133">Transmembrane helix</keyword>
<dbReference type="EMBL" id="VITF01000008">
    <property type="protein sequence ID" value="TWA66354.1"/>
    <property type="molecule type" value="Genomic_DNA"/>
</dbReference>
<evidence type="ECO:0000313" key="3">
    <source>
        <dbReference type="EMBL" id="TWA80213.1"/>
    </source>
</evidence>
<dbReference type="InterPro" id="IPR007047">
    <property type="entry name" value="Flp_Fap"/>
</dbReference>
<comment type="caution">
    <text evidence="3">The sequence shown here is derived from an EMBL/GenBank/DDBJ whole genome shotgun (WGS) entry which is preliminary data.</text>
</comment>
<dbReference type="Proteomes" id="UP000316083">
    <property type="component" value="Unassembled WGS sequence"/>
</dbReference>
<dbReference type="AlphaFoldDB" id="A0A560C5S8"/>
<protein>
    <submittedName>
        <fullName evidence="3">Pilus assembly protein Flp/PilA</fullName>
    </submittedName>
</protein>
<reference evidence="4 5" key="1">
    <citation type="submission" date="2019-06" db="EMBL/GenBank/DDBJ databases">
        <title>Genomic Encyclopedia of Type Strains, Phase IV (KMG-V): Genome sequencing to study the core and pangenomes of soil and plant-associated prokaryotes.</title>
        <authorList>
            <person name="Whitman W."/>
        </authorList>
    </citation>
    <scope>NUCLEOTIDE SEQUENCE [LARGE SCALE GENOMIC DNA]</scope>
    <source>
        <strain evidence="3 5">BR 11650</strain>
        <strain evidence="2 4">BR 11796</strain>
    </source>
</reference>
<dbReference type="Proteomes" id="UP000318529">
    <property type="component" value="Unassembled WGS sequence"/>
</dbReference>
<evidence type="ECO:0000313" key="5">
    <source>
        <dbReference type="Proteomes" id="UP000318529"/>
    </source>
</evidence>
<dbReference type="RefSeq" id="WP_145677766.1">
    <property type="nucleotide sequence ID" value="NZ_VITF01000008.1"/>
</dbReference>
<name>A0A560C5S8_AZOBR</name>